<evidence type="ECO:0000259" key="1">
    <source>
        <dbReference type="Pfam" id="PF09924"/>
    </source>
</evidence>
<dbReference type="SUPFAM" id="SSF55729">
    <property type="entry name" value="Acyl-CoA N-acyltransferases (Nat)"/>
    <property type="match status" value="2"/>
</dbReference>
<dbReference type="RefSeq" id="WP_083995556.1">
    <property type="nucleotide sequence ID" value="NZ_CP080624.1"/>
</dbReference>
<feature type="domain" description="Phosphatidylglycerol lysyltransferase C-terminal" evidence="1">
    <location>
        <begin position="69"/>
        <end position="344"/>
    </location>
</feature>
<dbReference type="InterPro" id="IPR024320">
    <property type="entry name" value="LPG_synthase_C"/>
</dbReference>
<protein>
    <submittedName>
        <fullName evidence="2">DUF2156 domain-containing protein</fullName>
    </submittedName>
</protein>
<dbReference type="PANTHER" id="PTHR41373">
    <property type="entry name" value="DUF2156 DOMAIN-CONTAINING PROTEIN"/>
    <property type="match status" value="1"/>
</dbReference>
<proteinExistence type="predicted"/>
<name>A0A368HHP6_9GAMM</name>
<dbReference type="InterPro" id="IPR016181">
    <property type="entry name" value="Acyl_CoA_acyltransferase"/>
</dbReference>
<gene>
    <name evidence="2" type="ORF">C4900_12430</name>
</gene>
<comment type="caution">
    <text evidence="2">The sequence shown here is derived from an EMBL/GenBank/DDBJ whole genome shotgun (WGS) entry which is preliminary data.</text>
</comment>
<sequence length="361" mass="41639">MLNAVNAVMDTHFLTPAGTRHQPLDSDNRRRLEPQGRYLVSGKYRLFPFDKSAKPYFDDAAGRLGVALSDYSFANNVIWLYQASGFYQIIEGCFCLFGLSGNGLTMLLPPLGEPHRQRRALKTCIRIMDQYNPSPYQARLDFVYKEFLQILDHAEDGAPMIDGEPWHVEVTNPDYIYRTSDLIDLRGNAFKTKRNEINQFRRAYPNHKLVPFCAEHREAARSLVNTWTENRIRALPEGSLEDFLYNLELERKAINRTIALYEELGLEGLCLFIDGVLEGFTFGERLTPNVANVLIEKTNFHIQGAAQYLFREFTKVFAQSTYINVGDDLGFENLRRVKMSYRPAMFGEKVILHRRVPMDTR</sequence>
<reference evidence="2 3" key="1">
    <citation type="submission" date="2018-02" db="EMBL/GenBank/DDBJ databases">
        <title>Insights into the biology of acidophilic members of the Acidiferrobacteraceae family derived from comparative genomic analyses.</title>
        <authorList>
            <person name="Issotta F."/>
            <person name="Thyssen C."/>
            <person name="Mena C."/>
            <person name="Moya A."/>
            <person name="Bellenberg S."/>
            <person name="Sproer C."/>
            <person name="Covarrubias P.C."/>
            <person name="Sand W."/>
            <person name="Quatrini R."/>
            <person name="Vera M."/>
        </authorList>
    </citation>
    <scope>NUCLEOTIDE SEQUENCE [LARGE SCALE GENOMIC DNA]</scope>
    <source>
        <strain evidence="3">m-1</strain>
    </source>
</reference>
<dbReference type="OrthoDB" id="9765580at2"/>
<evidence type="ECO:0000313" key="2">
    <source>
        <dbReference type="EMBL" id="RCN56587.1"/>
    </source>
</evidence>
<dbReference type="Pfam" id="PF09924">
    <property type="entry name" value="LPG_synthase_C"/>
    <property type="match status" value="1"/>
</dbReference>
<dbReference type="PANTHER" id="PTHR41373:SF1">
    <property type="entry name" value="PHOSPHATIDYLGLYCEROL LYSYLTRANSFERASE C-TERMINAL DOMAIN-CONTAINING PROTEIN"/>
    <property type="match status" value="1"/>
</dbReference>
<keyword evidence="3" id="KW-1185">Reference proteome</keyword>
<dbReference type="Gene3D" id="3.40.630.30">
    <property type="match status" value="1"/>
</dbReference>
<dbReference type="AlphaFoldDB" id="A0A368HHP6"/>
<accession>A0A368HHP6</accession>
<dbReference type="EMBL" id="PSYR01000002">
    <property type="protein sequence ID" value="RCN56587.1"/>
    <property type="molecule type" value="Genomic_DNA"/>
</dbReference>
<dbReference type="Proteomes" id="UP000253250">
    <property type="component" value="Unassembled WGS sequence"/>
</dbReference>
<dbReference type="InterPro" id="IPR016732">
    <property type="entry name" value="UCP018688"/>
</dbReference>
<evidence type="ECO:0000313" key="3">
    <source>
        <dbReference type="Proteomes" id="UP000253250"/>
    </source>
</evidence>
<organism evidence="2 3">
    <name type="scientific">Acidiferrobacter thiooxydans</name>
    <dbReference type="NCBI Taxonomy" id="163359"/>
    <lineage>
        <taxon>Bacteria</taxon>
        <taxon>Pseudomonadati</taxon>
        <taxon>Pseudomonadota</taxon>
        <taxon>Gammaproteobacteria</taxon>
        <taxon>Acidiferrobacterales</taxon>
        <taxon>Acidiferrobacteraceae</taxon>
        <taxon>Acidiferrobacter</taxon>
    </lineage>
</organism>